<keyword evidence="1" id="KW-0812">Transmembrane</keyword>
<dbReference type="Proteomes" id="UP001189429">
    <property type="component" value="Unassembled WGS sequence"/>
</dbReference>
<keyword evidence="1" id="KW-0472">Membrane</keyword>
<evidence type="ECO:0000313" key="4">
    <source>
        <dbReference type="Proteomes" id="UP001189429"/>
    </source>
</evidence>
<protein>
    <submittedName>
        <fullName evidence="3">Uncharacterized protein</fullName>
    </submittedName>
</protein>
<feature type="chain" id="PRO_5046570117" evidence="2">
    <location>
        <begin position="19"/>
        <end position="104"/>
    </location>
</feature>
<organism evidence="3 4">
    <name type="scientific">Prorocentrum cordatum</name>
    <dbReference type="NCBI Taxonomy" id="2364126"/>
    <lineage>
        <taxon>Eukaryota</taxon>
        <taxon>Sar</taxon>
        <taxon>Alveolata</taxon>
        <taxon>Dinophyceae</taxon>
        <taxon>Prorocentrales</taxon>
        <taxon>Prorocentraceae</taxon>
        <taxon>Prorocentrum</taxon>
    </lineage>
</organism>
<feature type="transmembrane region" description="Helical" evidence="1">
    <location>
        <begin position="56"/>
        <end position="74"/>
    </location>
</feature>
<proteinExistence type="predicted"/>
<sequence length="104" mass="12066">MFAMVSLQSYLSVLLLVGKDSVTRRYPRVSGLTDTSLMKGHSDVELLNLAKEYKSLIRNGGFIGIWLYIMIYASRQAHRNAINMEGRPWAYKEGKKDRRRRSRQ</sequence>
<gene>
    <name evidence="3" type="ORF">PCOR1329_LOCUS16635</name>
</gene>
<keyword evidence="1" id="KW-1133">Transmembrane helix</keyword>
<name>A0ABN9R0U5_9DINO</name>
<keyword evidence="2" id="KW-0732">Signal</keyword>
<evidence type="ECO:0000256" key="2">
    <source>
        <dbReference type="SAM" id="SignalP"/>
    </source>
</evidence>
<dbReference type="EMBL" id="CAUYUJ010005113">
    <property type="protein sequence ID" value="CAK0812315.1"/>
    <property type="molecule type" value="Genomic_DNA"/>
</dbReference>
<accession>A0ABN9R0U5</accession>
<evidence type="ECO:0000313" key="3">
    <source>
        <dbReference type="EMBL" id="CAK0812315.1"/>
    </source>
</evidence>
<evidence type="ECO:0000256" key="1">
    <source>
        <dbReference type="SAM" id="Phobius"/>
    </source>
</evidence>
<reference evidence="3" key="1">
    <citation type="submission" date="2023-10" db="EMBL/GenBank/DDBJ databases">
        <authorList>
            <person name="Chen Y."/>
            <person name="Shah S."/>
            <person name="Dougan E. K."/>
            <person name="Thang M."/>
            <person name="Chan C."/>
        </authorList>
    </citation>
    <scope>NUCLEOTIDE SEQUENCE [LARGE SCALE GENOMIC DNA]</scope>
</reference>
<feature type="signal peptide" evidence="2">
    <location>
        <begin position="1"/>
        <end position="18"/>
    </location>
</feature>
<comment type="caution">
    <text evidence="3">The sequence shown here is derived from an EMBL/GenBank/DDBJ whole genome shotgun (WGS) entry which is preliminary data.</text>
</comment>
<keyword evidence="4" id="KW-1185">Reference proteome</keyword>